<dbReference type="EMBL" id="CAJNOK010008120">
    <property type="protein sequence ID" value="CAF1054776.1"/>
    <property type="molecule type" value="Genomic_DNA"/>
</dbReference>
<name>A0A814QPR7_9BILA</name>
<sequence>MNEPSPAYLYSVCNKGRKTECLLDPTAVRTVAFTIDKVVHFNFLTSTLSYRFDEPISRTKELNLKCAKSTGDTSYVDLFVDQYMTKHLSLSPRNNKEYILFNPLLSSIAPNICSLSIRLEQLTSLIDKMEQLTVQRLLQHIHTLKIFIHSRLMNIDIGNVSMAFSIVKHLTLQTDKEEVTFYSELLVIKDIIQYFPHLITVKMRWHSKMIPVYIKLWLSYCMRERNTQKYHSEYDTKYLVVWF</sequence>
<organism evidence="2 5">
    <name type="scientific">Didymodactylos carnosus</name>
    <dbReference type="NCBI Taxonomy" id="1234261"/>
    <lineage>
        <taxon>Eukaryota</taxon>
        <taxon>Metazoa</taxon>
        <taxon>Spiralia</taxon>
        <taxon>Gnathifera</taxon>
        <taxon>Rotifera</taxon>
        <taxon>Eurotatoria</taxon>
        <taxon>Bdelloidea</taxon>
        <taxon>Philodinida</taxon>
        <taxon>Philodinidae</taxon>
        <taxon>Didymodactylos</taxon>
    </lineage>
</organism>
<dbReference type="EMBL" id="CAJOBC010006077">
    <property type="protein sequence ID" value="CAF3886207.1"/>
    <property type="molecule type" value="Genomic_DNA"/>
</dbReference>
<dbReference type="Proteomes" id="UP000681722">
    <property type="component" value="Unassembled WGS sequence"/>
</dbReference>
<keyword evidence="5" id="KW-1185">Reference proteome</keyword>
<dbReference type="Proteomes" id="UP000663829">
    <property type="component" value="Unassembled WGS sequence"/>
</dbReference>
<evidence type="ECO:0000313" key="3">
    <source>
        <dbReference type="EMBL" id="CAF3821126.1"/>
    </source>
</evidence>
<dbReference type="Proteomes" id="UP000682733">
    <property type="component" value="Unassembled WGS sequence"/>
</dbReference>
<protein>
    <submittedName>
        <fullName evidence="2">Uncharacterized protein</fullName>
    </submittedName>
</protein>
<evidence type="ECO:0000313" key="2">
    <source>
        <dbReference type="EMBL" id="CAF1122638.1"/>
    </source>
</evidence>
<dbReference type="EMBL" id="CAJNOQ010006077">
    <property type="protein sequence ID" value="CAF1122638.1"/>
    <property type="molecule type" value="Genomic_DNA"/>
</dbReference>
<evidence type="ECO:0000313" key="1">
    <source>
        <dbReference type="EMBL" id="CAF1054776.1"/>
    </source>
</evidence>
<evidence type="ECO:0000313" key="5">
    <source>
        <dbReference type="Proteomes" id="UP000663829"/>
    </source>
</evidence>
<gene>
    <name evidence="2" type="ORF">GPM918_LOCUS19771</name>
    <name evidence="1" type="ORF">OVA965_LOCUS17121</name>
    <name evidence="4" type="ORF">SRO942_LOCUS19768</name>
    <name evidence="3" type="ORF">TMI583_LOCUS17131</name>
</gene>
<dbReference type="AlphaFoldDB" id="A0A814QPR7"/>
<dbReference type="Proteomes" id="UP000677228">
    <property type="component" value="Unassembled WGS sequence"/>
</dbReference>
<evidence type="ECO:0000313" key="4">
    <source>
        <dbReference type="EMBL" id="CAF3886207.1"/>
    </source>
</evidence>
<accession>A0A814QPR7</accession>
<reference evidence="2" key="1">
    <citation type="submission" date="2021-02" db="EMBL/GenBank/DDBJ databases">
        <authorList>
            <person name="Nowell W R."/>
        </authorList>
    </citation>
    <scope>NUCLEOTIDE SEQUENCE</scope>
</reference>
<proteinExistence type="predicted"/>
<comment type="caution">
    <text evidence="2">The sequence shown here is derived from an EMBL/GenBank/DDBJ whole genome shotgun (WGS) entry which is preliminary data.</text>
</comment>
<dbReference type="EMBL" id="CAJOBA010008132">
    <property type="protein sequence ID" value="CAF3821126.1"/>
    <property type="molecule type" value="Genomic_DNA"/>
</dbReference>